<feature type="transmembrane region" description="Helical" evidence="15">
    <location>
        <begin position="233"/>
        <end position="252"/>
    </location>
</feature>
<dbReference type="PANTHER" id="PTHR46139">
    <property type="entry name" value="ALKALINE CERAMIDASE"/>
    <property type="match status" value="1"/>
</dbReference>
<accession>I3JUV1</accession>
<feature type="transmembrane region" description="Helical" evidence="15">
    <location>
        <begin position="116"/>
        <end position="132"/>
    </location>
</feature>
<evidence type="ECO:0000256" key="9">
    <source>
        <dbReference type="ARBA" id="ARBA00023136"/>
    </source>
</evidence>
<dbReference type="GO" id="GO:0046514">
    <property type="term" value="P:ceramide catabolic process"/>
    <property type="evidence" value="ECO:0007669"/>
    <property type="project" value="TreeGrafter"/>
</dbReference>
<evidence type="ECO:0000256" key="11">
    <source>
        <dbReference type="ARBA" id="ARBA00048323"/>
    </source>
</evidence>
<feature type="binding site" evidence="13">
    <location>
        <position position="44"/>
    </location>
    <ligand>
        <name>Ca(2+)</name>
        <dbReference type="ChEBI" id="CHEBI:29108"/>
    </ligand>
</feature>
<dbReference type="GeneTree" id="ENSGT00730000110920"/>
<feature type="binding site" evidence="13">
    <location>
        <position position="40"/>
    </location>
    <ligand>
        <name>Ca(2+)</name>
        <dbReference type="ChEBI" id="CHEBI:29108"/>
    </ligand>
</feature>
<comment type="caution">
    <text evidence="15">Lacks conserved residue(s) required for the propagation of feature annotation.</text>
</comment>
<reference evidence="16" key="3">
    <citation type="submission" date="2025-09" db="UniProtKB">
        <authorList>
            <consortium name="Ensembl"/>
        </authorList>
    </citation>
    <scope>IDENTIFICATION</scope>
</reference>
<evidence type="ECO:0000256" key="14">
    <source>
        <dbReference type="PIRSR" id="PIRSR608901-2"/>
    </source>
</evidence>
<dbReference type="UniPathway" id="UPA00222"/>
<feature type="binding site" evidence="13">
    <location>
        <position position="39"/>
    </location>
    <ligand>
        <name>Ca(2+)</name>
        <dbReference type="ChEBI" id="CHEBI:29108"/>
    </ligand>
</feature>
<keyword evidence="6 15" id="KW-0378">Hydrolase</keyword>
<dbReference type="GO" id="GO:0046872">
    <property type="term" value="F:metal ion binding"/>
    <property type="evidence" value="ECO:0007669"/>
    <property type="project" value="UniProtKB-KW"/>
</dbReference>
<dbReference type="STRING" id="8128.ENSONIP00000012646"/>
<evidence type="ECO:0000256" key="5">
    <source>
        <dbReference type="ARBA" id="ARBA00022692"/>
    </source>
</evidence>
<comment type="function">
    <text evidence="15">Hydrolyzes the sphingolipid ceramide into sphingosine and free fatty acid.</text>
</comment>
<keyword evidence="7" id="KW-0746">Sphingolipid metabolism</keyword>
<evidence type="ECO:0000256" key="6">
    <source>
        <dbReference type="ARBA" id="ARBA00022801"/>
    </source>
</evidence>
<dbReference type="GO" id="GO:0017040">
    <property type="term" value="F:N-acylsphingosine amidohydrolase activity"/>
    <property type="evidence" value="ECO:0007669"/>
    <property type="project" value="UniProtKB-EC"/>
</dbReference>
<dbReference type="PANTHER" id="PTHR46139:SF2">
    <property type="entry name" value="ALKALINE CERAMIDASE 1"/>
    <property type="match status" value="1"/>
</dbReference>
<evidence type="ECO:0000256" key="7">
    <source>
        <dbReference type="ARBA" id="ARBA00022919"/>
    </source>
</evidence>
<feature type="transmembrane region" description="Helical" evidence="15">
    <location>
        <begin position="55"/>
        <end position="74"/>
    </location>
</feature>
<comment type="cofactor">
    <cofactor evidence="14">
        <name>Zn(2+)</name>
        <dbReference type="ChEBI" id="CHEBI:29105"/>
    </cofactor>
</comment>
<evidence type="ECO:0000256" key="13">
    <source>
        <dbReference type="PIRSR" id="PIRSR608901-1"/>
    </source>
</evidence>
<dbReference type="GO" id="GO:0005783">
    <property type="term" value="C:endoplasmic reticulum"/>
    <property type="evidence" value="ECO:0007669"/>
    <property type="project" value="TreeGrafter"/>
</dbReference>
<organism evidence="16 17">
    <name type="scientific">Oreochromis niloticus</name>
    <name type="common">Nile tilapia</name>
    <name type="synonym">Tilapia nilotica</name>
    <dbReference type="NCBI Taxonomy" id="8128"/>
    <lineage>
        <taxon>Eukaryota</taxon>
        <taxon>Metazoa</taxon>
        <taxon>Chordata</taxon>
        <taxon>Craniata</taxon>
        <taxon>Vertebrata</taxon>
        <taxon>Euteleostomi</taxon>
        <taxon>Actinopterygii</taxon>
        <taxon>Neopterygii</taxon>
        <taxon>Teleostei</taxon>
        <taxon>Neoteleostei</taxon>
        <taxon>Acanthomorphata</taxon>
        <taxon>Ovalentaria</taxon>
        <taxon>Cichlomorphae</taxon>
        <taxon>Cichliformes</taxon>
        <taxon>Cichlidae</taxon>
        <taxon>African cichlids</taxon>
        <taxon>Pseudocrenilabrinae</taxon>
        <taxon>Oreochromini</taxon>
        <taxon>Oreochromis</taxon>
    </lineage>
</organism>
<evidence type="ECO:0000256" key="4">
    <source>
        <dbReference type="ARBA" id="ARBA00009780"/>
    </source>
</evidence>
<gene>
    <name evidence="16" type="primary">ACER1</name>
    <name evidence="16" type="synonym">acer1</name>
</gene>
<dbReference type="Pfam" id="PF05875">
    <property type="entry name" value="Ceramidase"/>
    <property type="match status" value="1"/>
</dbReference>
<comment type="pathway">
    <text evidence="2">Lipid metabolism; sphingolipid metabolism.</text>
</comment>
<evidence type="ECO:0000256" key="8">
    <source>
        <dbReference type="ARBA" id="ARBA00022989"/>
    </source>
</evidence>
<dbReference type="AlphaFoldDB" id="I3JUV1"/>
<evidence type="ECO:0000256" key="12">
    <source>
        <dbReference type="ARBA" id="ARBA00049511"/>
    </source>
</evidence>
<keyword evidence="13" id="KW-0479">Metal-binding</keyword>
<name>I3JUV1_ORENI</name>
<dbReference type="InParanoid" id="I3JUV1"/>
<comment type="catalytic activity">
    <reaction evidence="11">
        <text>an N-acylsphing-4-enine + H2O = sphing-4-enine + a fatty acid</text>
        <dbReference type="Rhea" id="RHEA:20856"/>
        <dbReference type="ChEBI" id="CHEBI:15377"/>
        <dbReference type="ChEBI" id="CHEBI:28868"/>
        <dbReference type="ChEBI" id="CHEBI:52639"/>
        <dbReference type="ChEBI" id="CHEBI:57756"/>
        <dbReference type="EC" id="3.5.1.23"/>
    </reaction>
    <physiologicalReaction direction="left-to-right" evidence="11">
        <dbReference type="Rhea" id="RHEA:20857"/>
    </physiologicalReaction>
</comment>
<feature type="binding site" evidence="14">
    <location>
        <position position="235"/>
    </location>
    <ligand>
        <name>Zn(2+)</name>
        <dbReference type="ChEBI" id="CHEBI:29105"/>
        <note>catalytic</note>
    </ligand>
</feature>
<evidence type="ECO:0000256" key="2">
    <source>
        <dbReference type="ARBA" id="ARBA00004760"/>
    </source>
</evidence>
<dbReference type="HOGENOM" id="CLU_088280_0_0_1"/>
<keyword evidence="14" id="KW-0862">Zinc</keyword>
<dbReference type="Proteomes" id="UP000005207">
    <property type="component" value="Linkage group LG17"/>
</dbReference>
<evidence type="ECO:0000256" key="10">
    <source>
        <dbReference type="ARBA" id="ARBA00047401"/>
    </source>
</evidence>
<feature type="binding site" evidence="13">
    <location>
        <position position="53"/>
    </location>
    <ligand>
        <name>Ca(2+)</name>
        <dbReference type="ChEBI" id="CHEBI:29108"/>
    </ligand>
</feature>
<comment type="subcellular location">
    <subcellularLocation>
        <location evidence="1">Membrane</location>
        <topology evidence="1">Multi-pass membrane protein</topology>
    </subcellularLocation>
</comment>
<evidence type="ECO:0000313" key="17">
    <source>
        <dbReference type="Proteomes" id="UP000005207"/>
    </source>
</evidence>
<comment type="similarity">
    <text evidence="4 15">Belongs to the alkaline ceramidase family.</text>
</comment>
<dbReference type="OMA" id="NYKHSEH"/>
<feature type="binding site" evidence="14">
    <location>
        <position position="231"/>
    </location>
    <ligand>
        <name>Zn(2+)</name>
        <dbReference type="ChEBI" id="CHEBI:29105"/>
        <note>catalytic</note>
    </ligand>
</feature>
<feature type="transmembrane region" description="Helical" evidence="15">
    <location>
        <begin position="83"/>
        <end position="104"/>
    </location>
</feature>
<feature type="binding site" evidence="13">
    <location>
        <position position="42"/>
    </location>
    <ligand>
        <name>Ca(2+)</name>
        <dbReference type="ChEBI" id="CHEBI:29108"/>
    </ligand>
</feature>
<dbReference type="FunCoup" id="I3JUV1">
    <property type="interactions" value="599"/>
</dbReference>
<comment type="catalytic activity">
    <reaction evidence="12">
        <text>an N-acylsphinganine + H2O = sphinganine + a fatty acid</text>
        <dbReference type="Rhea" id="RHEA:33551"/>
        <dbReference type="ChEBI" id="CHEBI:15377"/>
        <dbReference type="ChEBI" id="CHEBI:28868"/>
        <dbReference type="ChEBI" id="CHEBI:31488"/>
        <dbReference type="ChEBI" id="CHEBI:57817"/>
    </reaction>
    <physiologicalReaction direction="left-to-right" evidence="12">
        <dbReference type="Rhea" id="RHEA:33552"/>
    </physiologicalReaction>
</comment>
<keyword evidence="8 15" id="KW-1133">Transmembrane helix</keyword>
<evidence type="ECO:0000256" key="3">
    <source>
        <dbReference type="ARBA" id="ARBA00004991"/>
    </source>
</evidence>
<proteinExistence type="inferred from homology"/>
<comment type="pathway">
    <text evidence="3">Sphingolipid metabolism.</text>
</comment>
<feature type="binding site" evidence="14">
    <location>
        <position position="103"/>
    </location>
    <ligand>
        <name>Zn(2+)</name>
        <dbReference type="ChEBI" id="CHEBI:29105"/>
        <note>catalytic</note>
    </ligand>
</feature>
<dbReference type="EC" id="3.5.1.-" evidence="15"/>
<dbReference type="GO" id="GO:0046512">
    <property type="term" value="P:sphingosine biosynthetic process"/>
    <property type="evidence" value="ECO:0007669"/>
    <property type="project" value="TreeGrafter"/>
</dbReference>
<sequence length="292" mass="33598">MQVCLLHQSQRPLLSLRLTGVHSGERMAGVFSYESSEIDWCEDNYRHSEHVVESFNTMSSFIFFIISPIMLYLLHPYAKERSLAIHLVWVMMIFVGLFSAYFHMTLSFVGQMLDELSILWVLAVGYAVWFPRRLFPSFIKDRSTFSKLVLVITVISSVSSFVKPTANAYALNCFGLHLLYTLIIEMKCCTDQKALRLAKLSIALWVLAISCWLSDRFGCSFWQRINFCYLHGFWHILIVIAVAYGSTLIAYLDASYEIPYSLPGLQYWPCDKWAVGLPHIVLKGNPKTEKRC</sequence>
<evidence type="ECO:0000256" key="15">
    <source>
        <dbReference type="RuleBase" id="RU364079"/>
    </source>
</evidence>
<evidence type="ECO:0000313" key="16">
    <source>
        <dbReference type="Ensembl" id="ENSONIP00000012646.2"/>
    </source>
</evidence>
<feature type="transmembrane region" description="Helical" evidence="15">
    <location>
        <begin position="144"/>
        <end position="162"/>
    </location>
</feature>
<keyword evidence="13" id="KW-0106">Calcium</keyword>
<keyword evidence="9 15" id="KW-0472">Membrane</keyword>
<reference evidence="16" key="2">
    <citation type="submission" date="2025-08" db="UniProtKB">
        <authorList>
            <consortium name="Ensembl"/>
        </authorList>
    </citation>
    <scope>IDENTIFICATION</scope>
</reference>
<keyword evidence="15" id="KW-0443">Lipid metabolism</keyword>
<keyword evidence="17" id="KW-1185">Reference proteome</keyword>
<dbReference type="InterPro" id="IPR008901">
    <property type="entry name" value="ACER"/>
</dbReference>
<keyword evidence="5 15" id="KW-0812">Transmembrane</keyword>
<dbReference type="GO" id="GO:0016020">
    <property type="term" value="C:membrane"/>
    <property type="evidence" value="ECO:0007669"/>
    <property type="project" value="UniProtKB-SubCell"/>
</dbReference>
<dbReference type="Ensembl" id="ENSONIT00000012656.2">
    <property type="protein sequence ID" value="ENSONIP00000012646.2"/>
    <property type="gene ID" value="ENSONIG00000010055.2"/>
</dbReference>
<evidence type="ECO:0000256" key="1">
    <source>
        <dbReference type="ARBA" id="ARBA00004141"/>
    </source>
</evidence>
<protein>
    <recommendedName>
        <fullName evidence="15">Alkaline ceramidase</fullName>
        <ecNumber evidence="15">3.5.1.-</ecNumber>
    </recommendedName>
</protein>
<reference evidence="17" key="1">
    <citation type="submission" date="2012-01" db="EMBL/GenBank/DDBJ databases">
        <title>The Genome Sequence of Oreochromis niloticus (Nile Tilapia).</title>
        <authorList>
            <consortium name="Broad Institute Genome Assembly Team"/>
            <consortium name="Broad Institute Sequencing Platform"/>
            <person name="Di Palma F."/>
            <person name="Johnson J."/>
            <person name="Lander E.S."/>
            <person name="Lindblad-Toh K."/>
        </authorList>
    </citation>
    <scope>NUCLEOTIDE SEQUENCE [LARGE SCALE GENOMIC DNA]</scope>
</reference>
<comment type="catalytic activity">
    <reaction evidence="10">
        <text>N-(9Z-octadecenoyl)-sphing-4-enine + H2O = sphing-4-enine + (9Z)-octadecenoate</text>
        <dbReference type="Rhea" id="RHEA:41299"/>
        <dbReference type="ChEBI" id="CHEBI:15377"/>
        <dbReference type="ChEBI" id="CHEBI:30823"/>
        <dbReference type="ChEBI" id="CHEBI:57756"/>
        <dbReference type="ChEBI" id="CHEBI:77996"/>
    </reaction>
    <physiologicalReaction direction="left-to-right" evidence="10">
        <dbReference type="Rhea" id="RHEA:41300"/>
    </physiologicalReaction>
</comment>